<evidence type="ECO:0000313" key="5">
    <source>
        <dbReference type="RefSeq" id="XP_028390489.2"/>
    </source>
</evidence>
<keyword evidence="3" id="KW-0472">Membrane</keyword>
<accession>A0A6J2NFB8</accession>
<feature type="compositionally biased region" description="Pro residues" evidence="2">
    <location>
        <begin position="137"/>
        <end position="148"/>
    </location>
</feature>
<reference evidence="5" key="1">
    <citation type="submission" date="2025-08" db="UniProtKB">
        <authorList>
            <consortium name="RefSeq"/>
        </authorList>
    </citation>
    <scope>IDENTIFICATION</scope>
    <source>
        <tissue evidence="5">Muscle</tissue>
    </source>
</reference>
<keyword evidence="3" id="KW-1133">Transmembrane helix</keyword>
<dbReference type="GO" id="GO:0016020">
    <property type="term" value="C:membrane"/>
    <property type="evidence" value="ECO:0007669"/>
    <property type="project" value="InterPro"/>
</dbReference>
<protein>
    <submittedName>
        <fullName evidence="5">Multidrug and toxin extrusion protein 2-like</fullName>
    </submittedName>
</protein>
<dbReference type="PANTHER" id="PTHR11206">
    <property type="entry name" value="MULTIDRUG RESISTANCE PROTEIN"/>
    <property type="match status" value="1"/>
</dbReference>
<dbReference type="AlphaFoldDB" id="A0A6J2NFB8"/>
<comment type="similarity">
    <text evidence="1">Belongs to the multi antimicrobial extrusion (MATE) (TC 2.A.66.1) family.</text>
</comment>
<sequence>MIYVVSSAFCRHLGKVELASVTLAVAFVNVCGVSIGFGFSSACDTLMSQSFGSPSKPQVGDILQRGVLLLLLCCFPCWALFLNTQQILLLLGQGPDVSRLTQEYVLIAIPSLPVSAQPASPAPAGALSGFGLSAFPLPAPPPPPPPPAAGEGPGPAATSSVQRGCLEGWERSSPSRRCRPGF</sequence>
<dbReference type="OrthoDB" id="2126698at2759"/>
<keyword evidence="3" id="KW-0812">Transmembrane</keyword>
<evidence type="ECO:0000256" key="1">
    <source>
        <dbReference type="ARBA" id="ARBA00010199"/>
    </source>
</evidence>
<dbReference type="GO" id="GO:0042910">
    <property type="term" value="F:xenobiotic transmembrane transporter activity"/>
    <property type="evidence" value="ECO:0007669"/>
    <property type="project" value="InterPro"/>
</dbReference>
<dbReference type="KEGG" id="pdic:114515387"/>
<dbReference type="GeneID" id="114515387"/>
<dbReference type="Pfam" id="PF01554">
    <property type="entry name" value="MatE"/>
    <property type="match status" value="1"/>
</dbReference>
<name>A0A6J2NFB8_9CHIR</name>
<feature type="region of interest" description="Disordered" evidence="2">
    <location>
        <begin position="135"/>
        <end position="182"/>
    </location>
</feature>
<gene>
    <name evidence="5" type="primary">LOC114515387</name>
</gene>
<dbReference type="RefSeq" id="XP_028390489.2">
    <property type="nucleotide sequence ID" value="XM_028534688.2"/>
</dbReference>
<feature type="transmembrane region" description="Helical" evidence="3">
    <location>
        <begin position="21"/>
        <end position="42"/>
    </location>
</feature>
<feature type="transmembrane region" description="Helical" evidence="3">
    <location>
        <begin position="62"/>
        <end position="82"/>
    </location>
</feature>
<dbReference type="Proteomes" id="UP000504628">
    <property type="component" value="Chromosome 8"/>
</dbReference>
<dbReference type="InParanoid" id="A0A6J2NFB8"/>
<keyword evidence="4" id="KW-1185">Reference proteome</keyword>
<evidence type="ECO:0000313" key="4">
    <source>
        <dbReference type="Proteomes" id="UP000504628"/>
    </source>
</evidence>
<evidence type="ECO:0000256" key="3">
    <source>
        <dbReference type="SAM" id="Phobius"/>
    </source>
</evidence>
<dbReference type="GO" id="GO:0015297">
    <property type="term" value="F:antiporter activity"/>
    <property type="evidence" value="ECO:0007669"/>
    <property type="project" value="InterPro"/>
</dbReference>
<proteinExistence type="inferred from homology"/>
<evidence type="ECO:0000256" key="2">
    <source>
        <dbReference type="SAM" id="MobiDB-lite"/>
    </source>
</evidence>
<dbReference type="InterPro" id="IPR002528">
    <property type="entry name" value="MATE_fam"/>
</dbReference>
<organism evidence="4 5">
    <name type="scientific">Phyllostomus discolor</name>
    <name type="common">pale spear-nosed bat</name>
    <dbReference type="NCBI Taxonomy" id="89673"/>
    <lineage>
        <taxon>Eukaryota</taxon>
        <taxon>Metazoa</taxon>
        <taxon>Chordata</taxon>
        <taxon>Craniata</taxon>
        <taxon>Vertebrata</taxon>
        <taxon>Euteleostomi</taxon>
        <taxon>Mammalia</taxon>
        <taxon>Eutheria</taxon>
        <taxon>Laurasiatheria</taxon>
        <taxon>Chiroptera</taxon>
        <taxon>Yangochiroptera</taxon>
        <taxon>Phyllostomidae</taxon>
        <taxon>Phyllostominae</taxon>
        <taxon>Phyllostomus</taxon>
    </lineage>
</organism>